<dbReference type="Proteomes" id="UP000663852">
    <property type="component" value="Unassembled WGS sequence"/>
</dbReference>
<evidence type="ECO:0000313" key="1">
    <source>
        <dbReference type="EMBL" id="CAF1325764.1"/>
    </source>
</evidence>
<dbReference type="EMBL" id="CAJNOR010008944">
    <property type="protein sequence ID" value="CAF1639373.1"/>
    <property type="molecule type" value="Genomic_DNA"/>
</dbReference>
<evidence type="ECO:0000313" key="3">
    <source>
        <dbReference type="Proteomes" id="UP000663828"/>
    </source>
</evidence>
<comment type="caution">
    <text evidence="2">The sequence shown here is derived from an EMBL/GenBank/DDBJ whole genome shotgun (WGS) entry which is preliminary data.</text>
</comment>
<proteinExistence type="predicted"/>
<dbReference type="AlphaFoldDB" id="A0A816DX80"/>
<reference evidence="2" key="1">
    <citation type="submission" date="2021-02" db="EMBL/GenBank/DDBJ databases">
        <authorList>
            <person name="Nowell W R."/>
        </authorList>
    </citation>
    <scope>NUCLEOTIDE SEQUENCE</scope>
</reference>
<keyword evidence="3" id="KW-1185">Reference proteome</keyword>
<dbReference type="OrthoDB" id="10114116at2759"/>
<name>A0A816DX80_ADIRI</name>
<dbReference type="EMBL" id="CAJNOJ010000239">
    <property type="protein sequence ID" value="CAF1325764.1"/>
    <property type="molecule type" value="Genomic_DNA"/>
</dbReference>
<organism evidence="2 3">
    <name type="scientific">Adineta ricciae</name>
    <name type="common">Rotifer</name>
    <dbReference type="NCBI Taxonomy" id="249248"/>
    <lineage>
        <taxon>Eukaryota</taxon>
        <taxon>Metazoa</taxon>
        <taxon>Spiralia</taxon>
        <taxon>Gnathifera</taxon>
        <taxon>Rotifera</taxon>
        <taxon>Eurotatoria</taxon>
        <taxon>Bdelloidea</taxon>
        <taxon>Adinetida</taxon>
        <taxon>Adinetidae</taxon>
        <taxon>Adineta</taxon>
    </lineage>
</organism>
<protein>
    <submittedName>
        <fullName evidence="2">Uncharacterized protein</fullName>
    </submittedName>
</protein>
<sequence>MSSIGSNHKNFYTYPHSPSWFALCQQDRLIRVDIMPRFDLEKVTYQMQEKLYKDLIKTFVELIIKAIDEDNADGKISMHMAAHLAADVSDTERDGLLAIITQNNKITVII</sequence>
<gene>
    <name evidence="1" type="ORF">EDS130_LOCUS31911</name>
    <name evidence="2" type="ORF">XAT740_LOCUS53042</name>
</gene>
<evidence type="ECO:0000313" key="2">
    <source>
        <dbReference type="EMBL" id="CAF1639373.1"/>
    </source>
</evidence>
<accession>A0A816DX80</accession>
<dbReference type="Proteomes" id="UP000663828">
    <property type="component" value="Unassembled WGS sequence"/>
</dbReference>